<dbReference type="AlphaFoldDB" id="D8MBP1"/>
<keyword evidence="1" id="KW-0175">Coiled coil</keyword>
<evidence type="ECO:0000313" key="5">
    <source>
        <dbReference type="Proteomes" id="UP000008312"/>
    </source>
</evidence>
<proteinExistence type="predicted"/>
<dbReference type="GO" id="GO:0046983">
    <property type="term" value="F:protein dimerization activity"/>
    <property type="evidence" value="ECO:0007669"/>
    <property type="project" value="InterPro"/>
</dbReference>
<dbReference type="GeneID" id="24922060"/>
<dbReference type="InterPro" id="IPR036638">
    <property type="entry name" value="HLH_DNA-bd_sf"/>
</dbReference>
<sequence>MSTLPSKSEDKLEKSPISTDQLQASSTTSNYDDLYDDISPELQSLASRKESHRASERKRRERLSVSMAALDSIIRSTRKFANKKNVKLDKNSVIEHAIAYIKELQQVNEIYEKRLEESMTQIKSLREIISNYACNMNVSPFLPRSTQTPFPAPPPVDVTPKLNQQQFYGYMSPAMNYSIPTMPMPVDNSRQVQWSYFPQPVEVQLPPRPFDTLVKVATQTLTDK</sequence>
<dbReference type="Proteomes" id="UP000008312">
    <property type="component" value="Unassembled WGS sequence"/>
</dbReference>
<evidence type="ECO:0000313" key="4">
    <source>
        <dbReference type="EMBL" id="CBK25480.2"/>
    </source>
</evidence>
<keyword evidence="5" id="KW-1185">Reference proteome</keyword>
<feature type="domain" description="BHLH" evidence="3">
    <location>
        <begin position="47"/>
        <end position="104"/>
    </location>
</feature>
<dbReference type="Gene3D" id="4.10.280.10">
    <property type="entry name" value="Helix-loop-helix DNA-binding domain"/>
    <property type="match status" value="1"/>
</dbReference>
<feature type="compositionally biased region" description="Polar residues" evidence="2">
    <location>
        <begin position="16"/>
        <end position="31"/>
    </location>
</feature>
<gene>
    <name evidence="4" type="ORF">GSBLH_T00005078001</name>
</gene>
<protein>
    <recommendedName>
        <fullName evidence="3">BHLH domain-containing protein</fullName>
    </recommendedName>
</protein>
<dbReference type="EMBL" id="FN668691">
    <property type="protein sequence ID" value="CBK25480.2"/>
    <property type="molecule type" value="Genomic_DNA"/>
</dbReference>
<dbReference type="Pfam" id="PF00010">
    <property type="entry name" value="HLH"/>
    <property type="match status" value="1"/>
</dbReference>
<evidence type="ECO:0000256" key="2">
    <source>
        <dbReference type="SAM" id="MobiDB-lite"/>
    </source>
</evidence>
<reference evidence="4" key="1">
    <citation type="submission" date="2010-02" db="EMBL/GenBank/DDBJ databases">
        <title>Sequencing and annotation of the Blastocystis hominis genome.</title>
        <authorList>
            <person name="Wincker P."/>
        </authorList>
    </citation>
    <scope>NUCLEOTIDE SEQUENCE</scope>
    <source>
        <strain evidence="4">Singapore isolate B</strain>
    </source>
</reference>
<dbReference type="SUPFAM" id="SSF47459">
    <property type="entry name" value="HLH, helix-loop-helix DNA-binding domain"/>
    <property type="match status" value="1"/>
</dbReference>
<dbReference type="RefSeq" id="XP_012899528.1">
    <property type="nucleotide sequence ID" value="XM_013044074.1"/>
</dbReference>
<evidence type="ECO:0000259" key="3">
    <source>
        <dbReference type="PROSITE" id="PS50888"/>
    </source>
</evidence>
<dbReference type="PROSITE" id="PS50888">
    <property type="entry name" value="BHLH"/>
    <property type="match status" value="1"/>
</dbReference>
<feature type="region of interest" description="Disordered" evidence="2">
    <location>
        <begin position="1"/>
        <end position="62"/>
    </location>
</feature>
<dbReference type="CDD" id="cd11393">
    <property type="entry name" value="bHLH_AtbHLH_like"/>
    <property type="match status" value="1"/>
</dbReference>
<dbReference type="SMART" id="SM00353">
    <property type="entry name" value="HLH"/>
    <property type="match status" value="1"/>
</dbReference>
<organism evidence="4">
    <name type="scientific">Blastocystis hominis</name>
    <dbReference type="NCBI Taxonomy" id="12968"/>
    <lineage>
        <taxon>Eukaryota</taxon>
        <taxon>Sar</taxon>
        <taxon>Stramenopiles</taxon>
        <taxon>Bigyra</taxon>
        <taxon>Opalozoa</taxon>
        <taxon>Opalinata</taxon>
        <taxon>Blastocystidae</taxon>
        <taxon>Blastocystis</taxon>
    </lineage>
</organism>
<accession>D8MBP1</accession>
<dbReference type="InParanoid" id="D8MBP1"/>
<feature type="coiled-coil region" evidence="1">
    <location>
        <begin position="101"/>
        <end position="128"/>
    </location>
</feature>
<dbReference type="OrthoDB" id="690068at2759"/>
<evidence type="ECO:0000256" key="1">
    <source>
        <dbReference type="SAM" id="Coils"/>
    </source>
</evidence>
<dbReference type="InterPro" id="IPR011598">
    <property type="entry name" value="bHLH_dom"/>
</dbReference>
<name>D8MBP1_BLAHO</name>
<dbReference type="InterPro" id="IPR045239">
    <property type="entry name" value="bHLH95_bHLH"/>
</dbReference>